<evidence type="ECO:0000256" key="2">
    <source>
        <dbReference type="ARBA" id="ARBA00022448"/>
    </source>
</evidence>
<dbReference type="PROSITE" id="PS50267">
    <property type="entry name" value="NA_NEUROTRAN_SYMP_3"/>
    <property type="match status" value="1"/>
</dbReference>
<dbReference type="SUPFAM" id="SSF161070">
    <property type="entry name" value="SNF-like"/>
    <property type="match status" value="1"/>
</dbReference>
<protein>
    <recommendedName>
        <fullName evidence="6">Transporter</fullName>
    </recommendedName>
</protein>
<dbReference type="PRINTS" id="PR00176">
    <property type="entry name" value="NANEUSMPORT"/>
</dbReference>
<organism evidence="8 9">
    <name type="scientific">Novosphingobium aureum</name>
    <dbReference type="NCBI Taxonomy" id="2792964"/>
    <lineage>
        <taxon>Bacteria</taxon>
        <taxon>Pseudomonadati</taxon>
        <taxon>Pseudomonadota</taxon>
        <taxon>Alphaproteobacteria</taxon>
        <taxon>Sphingomonadales</taxon>
        <taxon>Sphingomonadaceae</taxon>
        <taxon>Novosphingobium</taxon>
    </lineage>
</organism>
<reference evidence="8" key="1">
    <citation type="submission" date="2020-11" db="EMBL/GenBank/DDBJ databases">
        <title>Novosphingobium aureum sp. nov., a marine bacterium isolated from sediment of a salt flat.</title>
        <authorList>
            <person name="Yoo Y."/>
            <person name="Kim J.-J."/>
        </authorList>
    </citation>
    <scope>NUCLEOTIDE SEQUENCE</scope>
    <source>
        <strain evidence="8">YJ-S2-02</strain>
    </source>
</reference>
<dbReference type="InterPro" id="IPR000175">
    <property type="entry name" value="Na/ntran_symport"/>
</dbReference>
<evidence type="ECO:0000256" key="5">
    <source>
        <dbReference type="ARBA" id="ARBA00023136"/>
    </source>
</evidence>
<feature type="transmembrane region" description="Helical" evidence="7">
    <location>
        <begin position="49"/>
        <end position="72"/>
    </location>
</feature>
<dbReference type="InterPro" id="IPR047218">
    <property type="entry name" value="YocR/YhdH-like"/>
</dbReference>
<gene>
    <name evidence="8" type="ORF">I5E68_06900</name>
</gene>
<dbReference type="GO" id="GO:0015293">
    <property type="term" value="F:symporter activity"/>
    <property type="evidence" value="ECO:0007669"/>
    <property type="project" value="UniProtKB-KW"/>
</dbReference>
<evidence type="ECO:0000313" key="8">
    <source>
        <dbReference type="EMBL" id="MBH0112678.1"/>
    </source>
</evidence>
<dbReference type="RefSeq" id="WP_197162364.1">
    <property type="nucleotide sequence ID" value="NZ_JADZGI010000001.1"/>
</dbReference>
<feature type="transmembrane region" description="Helical" evidence="7">
    <location>
        <begin position="350"/>
        <end position="370"/>
    </location>
</feature>
<feature type="transmembrane region" description="Helical" evidence="7">
    <location>
        <begin position="303"/>
        <end position="329"/>
    </location>
</feature>
<dbReference type="AlphaFoldDB" id="A0A931HBX3"/>
<evidence type="ECO:0000256" key="1">
    <source>
        <dbReference type="ARBA" id="ARBA00004141"/>
    </source>
</evidence>
<dbReference type="PROSITE" id="PS00610">
    <property type="entry name" value="NA_NEUROTRAN_SYMP_1"/>
    <property type="match status" value="1"/>
</dbReference>
<keyword evidence="4 7" id="KW-1133">Transmembrane helix</keyword>
<comment type="subcellular location">
    <subcellularLocation>
        <location evidence="1">Membrane</location>
        <topology evidence="1">Multi-pass membrane protein</topology>
    </subcellularLocation>
</comment>
<feature type="transmembrane region" description="Helical" evidence="7">
    <location>
        <begin position="220"/>
        <end position="249"/>
    </location>
</feature>
<feature type="transmembrane region" description="Helical" evidence="7">
    <location>
        <begin position="18"/>
        <end position="37"/>
    </location>
</feature>
<feature type="transmembrane region" description="Helical" evidence="7">
    <location>
        <begin position="180"/>
        <end position="200"/>
    </location>
</feature>
<feature type="transmembrane region" description="Helical" evidence="7">
    <location>
        <begin position="148"/>
        <end position="168"/>
    </location>
</feature>
<keyword evidence="9" id="KW-1185">Reference proteome</keyword>
<evidence type="ECO:0000313" key="9">
    <source>
        <dbReference type="Proteomes" id="UP000617634"/>
    </source>
</evidence>
<dbReference type="Proteomes" id="UP000617634">
    <property type="component" value="Unassembled WGS sequence"/>
</dbReference>
<feature type="transmembrane region" description="Helical" evidence="7">
    <location>
        <begin position="438"/>
        <end position="459"/>
    </location>
</feature>
<evidence type="ECO:0000256" key="7">
    <source>
        <dbReference type="SAM" id="Phobius"/>
    </source>
</evidence>
<evidence type="ECO:0000256" key="3">
    <source>
        <dbReference type="ARBA" id="ARBA00022692"/>
    </source>
</evidence>
<dbReference type="CDD" id="cd10336">
    <property type="entry name" value="SLC6sbd_Tyt1-Like"/>
    <property type="match status" value="1"/>
</dbReference>
<keyword evidence="6" id="KW-0769">Symport</keyword>
<feature type="transmembrane region" description="Helical" evidence="7">
    <location>
        <begin position="93"/>
        <end position="116"/>
    </location>
</feature>
<dbReference type="EMBL" id="JADZGI010000001">
    <property type="protein sequence ID" value="MBH0112678.1"/>
    <property type="molecule type" value="Genomic_DNA"/>
</dbReference>
<accession>A0A931HBX3</accession>
<evidence type="ECO:0000256" key="4">
    <source>
        <dbReference type="ARBA" id="ARBA00022989"/>
    </source>
</evidence>
<proteinExistence type="inferred from homology"/>
<comment type="caution">
    <text evidence="8">The sequence shown here is derived from an EMBL/GenBank/DDBJ whole genome shotgun (WGS) entry which is preliminary data.</text>
</comment>
<evidence type="ECO:0000256" key="6">
    <source>
        <dbReference type="RuleBase" id="RU003732"/>
    </source>
</evidence>
<dbReference type="PANTHER" id="PTHR42948:SF1">
    <property type="entry name" value="TRANSPORTER"/>
    <property type="match status" value="1"/>
</dbReference>
<dbReference type="PANTHER" id="PTHR42948">
    <property type="entry name" value="TRANSPORTER"/>
    <property type="match status" value="1"/>
</dbReference>
<feature type="transmembrane region" description="Helical" evidence="7">
    <location>
        <begin position="261"/>
        <end position="283"/>
    </location>
</feature>
<dbReference type="InterPro" id="IPR037272">
    <property type="entry name" value="SNS_sf"/>
</dbReference>
<keyword evidence="2 6" id="KW-0813">Transport</keyword>
<keyword evidence="3 6" id="KW-0812">Transmembrane</keyword>
<keyword evidence="5 7" id="KW-0472">Membrane</keyword>
<dbReference type="GO" id="GO:0016020">
    <property type="term" value="C:membrane"/>
    <property type="evidence" value="ECO:0007669"/>
    <property type="project" value="UniProtKB-SubCell"/>
</dbReference>
<dbReference type="Pfam" id="PF00209">
    <property type="entry name" value="SNF"/>
    <property type="match status" value="2"/>
</dbReference>
<sequence>MSQPVDGKVHEQWSSRTTFLLSAIGFAVGLGNIWRFPYVAGENGGGAFVIIYLLVVLCIGAPLVAAELLIGRRAGLSPVAGMRKNAIEAGGKPAWAGVGVVALVATFLILTFYAVIAGWAADYLWRAVSTGFAGLDADSSKVVFDGLMASPLRLAGWSLLMLGIAVFITRRGVSHGIEMASLILMPLLFAILILLAVYGATLDGFAAATQFLFAPDFSKVTAQTFLLAIGQAFFSVGVAMGGMMTYGAYMPKYIKVPSSTLIIVAADSIVALVAGLAIFPIVFTSGMAPSEGTGLVFQSLPIAFGSMAFGGAIGIAFFVLLVAAALTSMVANLEPLVSWAEEHRGMPRKIAAPLIGAVIFVLSIGSVLSFNLLADFHPLAFLPLFEKLTIYGATDFIASNILLPVGALLTAVFAGWVMKREATRGELELTEGLTFRTWLFLTRFVAPVAIATLIVFAFVA</sequence>
<feature type="transmembrane region" description="Helical" evidence="7">
    <location>
        <begin position="390"/>
        <end position="417"/>
    </location>
</feature>
<dbReference type="NCBIfam" id="NF037979">
    <property type="entry name" value="Na_transp"/>
    <property type="match status" value="1"/>
</dbReference>
<name>A0A931HBX3_9SPHN</name>
<comment type="similarity">
    <text evidence="6">Belongs to the sodium:neurotransmitter symporter (SNF) (TC 2.A.22) family.</text>
</comment>